<keyword evidence="4 5" id="KW-0472">Membrane</keyword>
<gene>
    <name evidence="6" type="ORF">E6K71_02785</name>
</gene>
<dbReference type="GO" id="GO:0032259">
    <property type="term" value="P:methylation"/>
    <property type="evidence" value="ECO:0007669"/>
    <property type="project" value="UniProtKB-KW"/>
</dbReference>
<keyword evidence="2 5" id="KW-0812">Transmembrane</keyword>
<name>A0A538SG43_UNCEI</name>
<evidence type="ECO:0000256" key="1">
    <source>
        <dbReference type="ARBA" id="ARBA00004127"/>
    </source>
</evidence>
<evidence type="ECO:0000313" key="6">
    <source>
        <dbReference type="EMBL" id="TMQ50332.1"/>
    </source>
</evidence>
<dbReference type="GO" id="GO:0012505">
    <property type="term" value="C:endomembrane system"/>
    <property type="evidence" value="ECO:0007669"/>
    <property type="project" value="UniProtKB-SubCell"/>
</dbReference>
<protein>
    <submittedName>
        <fullName evidence="6">Isoprenylcysteine carboxylmethyltransferase family protein</fullName>
    </submittedName>
</protein>
<comment type="subcellular location">
    <subcellularLocation>
        <location evidence="1">Endomembrane system</location>
        <topology evidence="1">Multi-pass membrane protein</topology>
    </subcellularLocation>
</comment>
<keyword evidence="6" id="KW-0489">Methyltransferase</keyword>
<dbReference type="EMBL" id="VBOR01000036">
    <property type="protein sequence ID" value="TMQ50332.1"/>
    <property type="molecule type" value="Genomic_DNA"/>
</dbReference>
<dbReference type="GO" id="GO:0008168">
    <property type="term" value="F:methyltransferase activity"/>
    <property type="evidence" value="ECO:0007669"/>
    <property type="project" value="UniProtKB-KW"/>
</dbReference>
<feature type="transmembrane region" description="Helical" evidence="5">
    <location>
        <begin position="64"/>
        <end position="83"/>
    </location>
</feature>
<dbReference type="PANTHER" id="PTHR43847:SF1">
    <property type="entry name" value="BLL3993 PROTEIN"/>
    <property type="match status" value="1"/>
</dbReference>
<dbReference type="InterPro" id="IPR007318">
    <property type="entry name" value="Phopholipid_MeTrfase"/>
</dbReference>
<accession>A0A538SG43</accession>
<dbReference type="Pfam" id="PF04191">
    <property type="entry name" value="PEMT"/>
    <property type="match status" value="1"/>
</dbReference>
<dbReference type="InterPro" id="IPR052527">
    <property type="entry name" value="Metal_cation-efflux_comp"/>
</dbReference>
<feature type="transmembrane region" description="Helical" evidence="5">
    <location>
        <begin position="166"/>
        <end position="184"/>
    </location>
</feature>
<evidence type="ECO:0000256" key="4">
    <source>
        <dbReference type="ARBA" id="ARBA00023136"/>
    </source>
</evidence>
<evidence type="ECO:0000256" key="5">
    <source>
        <dbReference type="SAM" id="Phobius"/>
    </source>
</evidence>
<sequence length="212" mass="23057">MSQASTTTARPFRSPFTWVPFTGRRSRSISTRCAPGTSCGAASAPYEASSRHGALSLSVDRKSAMYGAAQTLLLCAFAGVYFLDRSAWLWPRGGLSGILGTAFCAAGLLLVVSAIVTLRRVIQIAPEPRQGGELVTQGVYSRFRHPIYTGIVILVAGLFLRRPTVLVGAMAALVIAYLAFKVRLEEKLLAARYPEYPSYRKRTWGLLPGWRG</sequence>
<proteinExistence type="predicted"/>
<evidence type="ECO:0000313" key="7">
    <source>
        <dbReference type="Proteomes" id="UP000316292"/>
    </source>
</evidence>
<dbReference type="AlphaFoldDB" id="A0A538SG43"/>
<organism evidence="6 7">
    <name type="scientific">Eiseniibacteriota bacterium</name>
    <dbReference type="NCBI Taxonomy" id="2212470"/>
    <lineage>
        <taxon>Bacteria</taxon>
        <taxon>Candidatus Eiseniibacteriota</taxon>
    </lineage>
</organism>
<dbReference type="Proteomes" id="UP000316292">
    <property type="component" value="Unassembled WGS sequence"/>
</dbReference>
<dbReference type="PANTHER" id="PTHR43847">
    <property type="entry name" value="BLL3993 PROTEIN"/>
    <property type="match status" value="1"/>
</dbReference>
<reference evidence="6 7" key="1">
    <citation type="journal article" date="2019" name="Nat. Microbiol.">
        <title>Mediterranean grassland soil C-N compound turnover is dependent on rainfall and depth, and is mediated by genomically divergent microorganisms.</title>
        <authorList>
            <person name="Diamond S."/>
            <person name="Andeer P.F."/>
            <person name="Li Z."/>
            <person name="Crits-Christoph A."/>
            <person name="Burstein D."/>
            <person name="Anantharaman K."/>
            <person name="Lane K.R."/>
            <person name="Thomas B.C."/>
            <person name="Pan C."/>
            <person name="Northen T.R."/>
            <person name="Banfield J.F."/>
        </authorList>
    </citation>
    <scope>NUCLEOTIDE SEQUENCE [LARGE SCALE GENOMIC DNA]</scope>
    <source>
        <strain evidence="6">WS_1</strain>
    </source>
</reference>
<keyword evidence="3 5" id="KW-1133">Transmembrane helix</keyword>
<keyword evidence="6" id="KW-0808">Transferase</keyword>
<comment type="caution">
    <text evidence="6">The sequence shown here is derived from an EMBL/GenBank/DDBJ whole genome shotgun (WGS) entry which is preliminary data.</text>
</comment>
<dbReference type="Gene3D" id="1.20.120.1630">
    <property type="match status" value="1"/>
</dbReference>
<evidence type="ECO:0000256" key="3">
    <source>
        <dbReference type="ARBA" id="ARBA00022989"/>
    </source>
</evidence>
<evidence type="ECO:0000256" key="2">
    <source>
        <dbReference type="ARBA" id="ARBA00022692"/>
    </source>
</evidence>
<feature type="transmembrane region" description="Helical" evidence="5">
    <location>
        <begin position="95"/>
        <end position="122"/>
    </location>
</feature>